<proteinExistence type="predicted"/>
<feature type="compositionally biased region" description="Low complexity" evidence="1">
    <location>
        <begin position="83"/>
        <end position="97"/>
    </location>
</feature>
<reference evidence="3" key="1">
    <citation type="submission" date="2022-04" db="EMBL/GenBank/DDBJ databases">
        <title>Hymenobacter sp. isolated from the air.</title>
        <authorList>
            <person name="Won M."/>
            <person name="Lee C.-M."/>
            <person name="Woen H.-Y."/>
            <person name="Kwon S.-W."/>
        </authorList>
    </citation>
    <scope>NUCLEOTIDE SEQUENCE</scope>
    <source>
        <strain evidence="3">5116S-3</strain>
    </source>
</reference>
<name>A0A8T9Q4B0_9BACT</name>
<dbReference type="Proteomes" id="UP000831796">
    <property type="component" value="Chromosome"/>
</dbReference>
<dbReference type="PROSITE" id="PS50172">
    <property type="entry name" value="BRCT"/>
    <property type="match status" value="1"/>
</dbReference>
<dbReference type="RefSeq" id="WP_244674146.1">
    <property type="nucleotide sequence ID" value="NZ_CP095046.1"/>
</dbReference>
<dbReference type="Pfam" id="PF00533">
    <property type="entry name" value="BRCT"/>
    <property type="match status" value="1"/>
</dbReference>
<keyword evidence="4" id="KW-1185">Reference proteome</keyword>
<evidence type="ECO:0000313" key="3">
    <source>
        <dbReference type="EMBL" id="UOQ70728.1"/>
    </source>
</evidence>
<evidence type="ECO:0000313" key="4">
    <source>
        <dbReference type="Proteomes" id="UP000831796"/>
    </source>
</evidence>
<dbReference type="InterPro" id="IPR001357">
    <property type="entry name" value="BRCT_dom"/>
</dbReference>
<dbReference type="Gene3D" id="3.40.50.10190">
    <property type="entry name" value="BRCT domain"/>
    <property type="match status" value="1"/>
</dbReference>
<dbReference type="SUPFAM" id="SSF52113">
    <property type="entry name" value="BRCT domain"/>
    <property type="match status" value="1"/>
</dbReference>
<protein>
    <submittedName>
        <fullName evidence="3">BRCT domain-containing protein</fullName>
    </submittedName>
</protein>
<feature type="region of interest" description="Disordered" evidence="1">
    <location>
        <begin position="68"/>
        <end position="105"/>
    </location>
</feature>
<evidence type="ECO:0000256" key="1">
    <source>
        <dbReference type="SAM" id="MobiDB-lite"/>
    </source>
</evidence>
<organism evidence="3 4">
    <name type="scientific">Hymenobacter cellulosilyticus</name>
    <dbReference type="NCBI Taxonomy" id="2932248"/>
    <lineage>
        <taxon>Bacteria</taxon>
        <taxon>Pseudomonadati</taxon>
        <taxon>Bacteroidota</taxon>
        <taxon>Cytophagia</taxon>
        <taxon>Cytophagales</taxon>
        <taxon>Hymenobacteraceae</taxon>
        <taxon>Hymenobacter</taxon>
    </lineage>
</organism>
<accession>A0A8T9Q4B0</accession>
<dbReference type="InterPro" id="IPR036420">
    <property type="entry name" value="BRCT_dom_sf"/>
</dbReference>
<dbReference type="KEGG" id="hcu:MUN79_18795"/>
<dbReference type="CDD" id="cd17748">
    <property type="entry name" value="BRCT_DNA_ligase_like"/>
    <property type="match status" value="1"/>
</dbReference>
<sequence length="105" mass="11265">MFEQHSREELQQLIVQNGGKITGSISKKLSYLVAGDKMGPAKREKATELKVPIISETDLLAMIPTETQTADEDEVLAPQNLDSSAETASTETFSAPTGTANDLGK</sequence>
<dbReference type="EMBL" id="CP095046">
    <property type="protein sequence ID" value="UOQ70728.1"/>
    <property type="molecule type" value="Genomic_DNA"/>
</dbReference>
<dbReference type="AlphaFoldDB" id="A0A8T9Q4B0"/>
<feature type="domain" description="BRCT" evidence="2">
    <location>
        <begin position="1"/>
        <end position="76"/>
    </location>
</feature>
<evidence type="ECO:0000259" key="2">
    <source>
        <dbReference type="PROSITE" id="PS50172"/>
    </source>
</evidence>
<gene>
    <name evidence="3" type="ORF">MUN79_18795</name>
</gene>